<proteinExistence type="inferred from homology"/>
<dbReference type="InterPro" id="IPR045247">
    <property type="entry name" value="Oye-like"/>
</dbReference>
<keyword evidence="3" id="KW-0560">Oxidoreductase</keyword>
<dbReference type="Pfam" id="PF00724">
    <property type="entry name" value="Oxidored_FMN"/>
    <property type="match status" value="1"/>
</dbReference>
<reference evidence="5" key="3">
    <citation type="submission" date="2015-02" db="UniProtKB">
        <authorList>
            <consortium name="EnsemblProtists"/>
        </authorList>
    </citation>
    <scope>IDENTIFICATION</scope>
    <source>
        <strain evidence="5">DAOM BR144</strain>
    </source>
</reference>
<protein>
    <recommendedName>
        <fullName evidence="4">NADH:flavin oxidoreductase/NADH oxidase N-terminal domain-containing protein</fullName>
    </recommendedName>
</protein>
<dbReference type="SUPFAM" id="SSF51395">
    <property type="entry name" value="FMN-linked oxidoreductases"/>
    <property type="match status" value="1"/>
</dbReference>
<dbReference type="CDD" id="cd02933">
    <property type="entry name" value="OYE_like_FMN"/>
    <property type="match status" value="1"/>
</dbReference>
<evidence type="ECO:0000313" key="5">
    <source>
        <dbReference type="EnsemblProtists" id="PYU1_T003664"/>
    </source>
</evidence>
<keyword evidence="6" id="KW-1185">Reference proteome</keyword>
<dbReference type="GO" id="GO:0016628">
    <property type="term" value="F:oxidoreductase activity, acting on the CH-CH group of donors, NAD or NADP as acceptor"/>
    <property type="evidence" value="ECO:0007669"/>
    <property type="project" value="UniProtKB-ARBA"/>
</dbReference>
<reference evidence="6" key="2">
    <citation type="submission" date="2010-04" db="EMBL/GenBank/DDBJ databases">
        <authorList>
            <person name="Buell R."/>
            <person name="Hamilton J."/>
            <person name="Hostetler J."/>
        </authorList>
    </citation>
    <scope>NUCLEOTIDE SEQUENCE [LARGE SCALE GENOMIC DNA]</scope>
    <source>
        <strain evidence="6">DAOM:BR144</strain>
    </source>
</reference>
<dbReference type="eggNOG" id="KOG0134">
    <property type="taxonomic scope" value="Eukaryota"/>
</dbReference>
<dbReference type="Proteomes" id="UP000019132">
    <property type="component" value="Unassembled WGS sequence"/>
</dbReference>
<evidence type="ECO:0000256" key="3">
    <source>
        <dbReference type="ARBA" id="ARBA00023002"/>
    </source>
</evidence>
<feature type="domain" description="NADH:flavin oxidoreductase/NADH oxidase N-terminal" evidence="4">
    <location>
        <begin position="9"/>
        <end position="344"/>
    </location>
</feature>
<dbReference type="InterPro" id="IPR013785">
    <property type="entry name" value="Aldolase_TIM"/>
</dbReference>
<organism evidence="5 6">
    <name type="scientific">Globisporangium ultimum (strain ATCC 200006 / CBS 805.95 / DAOM BR144)</name>
    <name type="common">Pythium ultimum</name>
    <dbReference type="NCBI Taxonomy" id="431595"/>
    <lineage>
        <taxon>Eukaryota</taxon>
        <taxon>Sar</taxon>
        <taxon>Stramenopiles</taxon>
        <taxon>Oomycota</taxon>
        <taxon>Peronosporomycetes</taxon>
        <taxon>Pythiales</taxon>
        <taxon>Pythiaceae</taxon>
        <taxon>Globisporangium</taxon>
    </lineage>
</organism>
<dbReference type="VEuPathDB" id="FungiDB:PYU1_G003654"/>
<dbReference type="HOGENOM" id="CLU_012153_0_3_1"/>
<dbReference type="GO" id="GO:0010181">
    <property type="term" value="F:FMN binding"/>
    <property type="evidence" value="ECO:0007669"/>
    <property type="project" value="InterPro"/>
</dbReference>
<dbReference type="GO" id="GO:0005829">
    <property type="term" value="C:cytosol"/>
    <property type="evidence" value="ECO:0007669"/>
    <property type="project" value="UniProtKB-ARBA"/>
</dbReference>
<accession>K3WFC3</accession>
<name>K3WFC3_GLOUD</name>
<dbReference type="AlphaFoldDB" id="K3WFC3"/>
<comment type="cofactor">
    <cofactor evidence="1">
        <name>FMN</name>
        <dbReference type="ChEBI" id="CHEBI:58210"/>
    </cofactor>
</comment>
<reference evidence="6" key="1">
    <citation type="journal article" date="2010" name="Genome Biol.">
        <title>Genome sequence of the necrotrophic plant pathogen Pythium ultimum reveals original pathogenicity mechanisms and effector repertoire.</title>
        <authorList>
            <person name="Levesque C.A."/>
            <person name="Brouwer H."/>
            <person name="Cano L."/>
            <person name="Hamilton J.P."/>
            <person name="Holt C."/>
            <person name="Huitema E."/>
            <person name="Raffaele S."/>
            <person name="Robideau G.P."/>
            <person name="Thines M."/>
            <person name="Win J."/>
            <person name="Zerillo M.M."/>
            <person name="Beakes G.W."/>
            <person name="Boore J.L."/>
            <person name="Busam D."/>
            <person name="Dumas B."/>
            <person name="Ferriera S."/>
            <person name="Fuerstenberg S.I."/>
            <person name="Gachon C.M."/>
            <person name="Gaulin E."/>
            <person name="Govers F."/>
            <person name="Grenville-Briggs L."/>
            <person name="Horner N."/>
            <person name="Hostetler J."/>
            <person name="Jiang R.H."/>
            <person name="Johnson J."/>
            <person name="Krajaejun T."/>
            <person name="Lin H."/>
            <person name="Meijer H.J."/>
            <person name="Moore B."/>
            <person name="Morris P."/>
            <person name="Phuntmart V."/>
            <person name="Puiu D."/>
            <person name="Shetty J."/>
            <person name="Stajich J.E."/>
            <person name="Tripathy S."/>
            <person name="Wawra S."/>
            <person name="van West P."/>
            <person name="Whitty B.R."/>
            <person name="Coutinho P.M."/>
            <person name="Henrissat B."/>
            <person name="Martin F."/>
            <person name="Thomas P.D."/>
            <person name="Tyler B.M."/>
            <person name="De Vries R.P."/>
            <person name="Kamoun S."/>
            <person name="Yandell M."/>
            <person name="Tisserat N."/>
            <person name="Buell C.R."/>
        </authorList>
    </citation>
    <scope>NUCLEOTIDE SEQUENCE</scope>
    <source>
        <strain evidence="6">DAOM:BR144</strain>
    </source>
</reference>
<dbReference type="EMBL" id="GL376638">
    <property type="status" value="NOT_ANNOTATED_CDS"/>
    <property type="molecule type" value="Genomic_DNA"/>
</dbReference>
<evidence type="ECO:0000313" key="6">
    <source>
        <dbReference type="Proteomes" id="UP000019132"/>
    </source>
</evidence>
<evidence type="ECO:0000256" key="2">
    <source>
        <dbReference type="ARBA" id="ARBA00005979"/>
    </source>
</evidence>
<dbReference type="InterPro" id="IPR001155">
    <property type="entry name" value="OxRdtase_FMN_N"/>
</dbReference>
<dbReference type="Gene3D" id="3.20.20.70">
    <property type="entry name" value="Aldolase class I"/>
    <property type="match status" value="1"/>
</dbReference>
<sequence length="375" mass="41822">MTAVTKDYKLFTPLQVGEGLTLKNRVVYGPLTRARSDVHTRVPNELNAVYYEQRAGAGLIISEATAISEQAFGWYGAPALYNDEQAEGWRKVVKRVHARDGKIFLQLWHMGRQTHPSLNSKGEVVSASATCYEGGRTRNNKGESVPFEPARALEIDEIAGVVEDYRRCAERAKQVGFDGVEIHGANGYLIDQFLQSSTNKRTDKYGGSIENRTRFLLEVVEAIKTVWSADRIGVRLAPNGVFGGMGSEDNVEVFTYAMEQLSHHGLAYLAMLDGFGFGYTDKSRLLTVFDAKTAFKGLVMANNSYTRDTAEGVIRSGCADFVGFGRLYMSNPDLAERFQNDWPLNPDIEYEYYWDAKMGPAGYNTFPVYDATAKR</sequence>
<evidence type="ECO:0000256" key="1">
    <source>
        <dbReference type="ARBA" id="ARBA00001917"/>
    </source>
</evidence>
<evidence type="ECO:0000259" key="4">
    <source>
        <dbReference type="Pfam" id="PF00724"/>
    </source>
</evidence>
<dbReference type="InParanoid" id="K3WFC3"/>
<dbReference type="EnsemblProtists" id="PYU1_T003664">
    <property type="protein sequence ID" value="PYU1_T003664"/>
    <property type="gene ID" value="PYU1_G003654"/>
</dbReference>
<dbReference type="PANTHER" id="PTHR22893:SF91">
    <property type="entry name" value="NADPH DEHYDROGENASE 2-RELATED"/>
    <property type="match status" value="1"/>
</dbReference>
<dbReference type="FunFam" id="3.20.20.70:FF:000059">
    <property type="entry name" value="N-ethylmaleimide reductase, FMN-linked"/>
    <property type="match status" value="1"/>
</dbReference>
<comment type="similarity">
    <text evidence="2">Belongs to the NADH:flavin oxidoreductase/NADH oxidase family.</text>
</comment>
<dbReference type="PANTHER" id="PTHR22893">
    <property type="entry name" value="NADH OXIDOREDUCTASE-RELATED"/>
    <property type="match status" value="1"/>
</dbReference>
<dbReference type="STRING" id="431595.K3WFC3"/>
<dbReference type="OMA" id="YLQLMAF"/>